<dbReference type="Proteomes" id="UP000051952">
    <property type="component" value="Unassembled WGS sequence"/>
</dbReference>
<organism evidence="2 3">
    <name type="scientific">Bodo saltans</name>
    <name type="common">Flagellated protozoan</name>
    <dbReference type="NCBI Taxonomy" id="75058"/>
    <lineage>
        <taxon>Eukaryota</taxon>
        <taxon>Discoba</taxon>
        <taxon>Euglenozoa</taxon>
        <taxon>Kinetoplastea</taxon>
        <taxon>Metakinetoplastina</taxon>
        <taxon>Eubodonida</taxon>
        <taxon>Bodonidae</taxon>
        <taxon>Bodo</taxon>
    </lineage>
</organism>
<name>A0A0S4IZ74_BODSA</name>
<dbReference type="EMBL" id="CYKH01000727">
    <property type="protein sequence ID" value="CUG27274.1"/>
    <property type="molecule type" value="Genomic_DNA"/>
</dbReference>
<evidence type="ECO:0000313" key="3">
    <source>
        <dbReference type="Proteomes" id="UP000051952"/>
    </source>
</evidence>
<sequence length="426" mass="46764">MLPPPVIQMIRYTLAQRNDSIAADDNIGNSLTSSDETSMPKSKPANTPATENLAAIENTLAWFEDFNRAADLLVDERNASTQTHLVEFGQTQQLHVDDAPSSLNAQLPHTNIVTGEKDYPNHAVDVQSATTSILVNPKVSLLPPRRRGYFMAVSLPDPAAEFSVAVAPLLSCVWRHRGEVELIERGLLLASFGCYESDEDAPNRVLECGLAIVDQRGCAGLRMQCSIAIDCGWFETSTLSCTLPDGRLMRRQVVSSVARDVAVRMLPLGEVLNERLLITGDALRCVSAASLQGRVPVMLDHLKFDSLISRRRFIVVFAIPPATSTSGAAGRLFAHIIAAGLDLMINAHYLEAEAYFVESMRDEFLMSTFDIHSSRFLHRMATIATGFANVVRQSPSADVGPYFRGELTVFETFTSEFGLDDSRWAS</sequence>
<feature type="compositionally biased region" description="Polar residues" evidence="1">
    <location>
        <begin position="27"/>
        <end position="49"/>
    </location>
</feature>
<evidence type="ECO:0000256" key="1">
    <source>
        <dbReference type="SAM" id="MobiDB-lite"/>
    </source>
</evidence>
<reference evidence="3" key="1">
    <citation type="submission" date="2015-09" db="EMBL/GenBank/DDBJ databases">
        <authorList>
            <consortium name="Pathogen Informatics"/>
        </authorList>
    </citation>
    <scope>NUCLEOTIDE SEQUENCE [LARGE SCALE GENOMIC DNA]</scope>
    <source>
        <strain evidence="3">Lake Konstanz</strain>
    </source>
</reference>
<dbReference type="AlphaFoldDB" id="A0A0S4IZ74"/>
<keyword evidence="3" id="KW-1185">Reference proteome</keyword>
<feature type="region of interest" description="Disordered" evidence="1">
    <location>
        <begin position="25"/>
        <end position="49"/>
    </location>
</feature>
<proteinExistence type="predicted"/>
<accession>A0A0S4IZ74</accession>
<dbReference type="VEuPathDB" id="TriTrypDB:BSAL_76705"/>
<evidence type="ECO:0000313" key="2">
    <source>
        <dbReference type="EMBL" id="CUG27274.1"/>
    </source>
</evidence>
<protein>
    <submittedName>
        <fullName evidence="2">Uncharacterized protein</fullName>
    </submittedName>
</protein>
<gene>
    <name evidence="2" type="ORF">BSAL_76705</name>
</gene>